<gene>
    <name evidence="3" type="ORF">D3H65_07525</name>
</gene>
<dbReference type="GO" id="GO:0008080">
    <property type="term" value="F:N-acetyltransferase activity"/>
    <property type="evidence" value="ECO:0007669"/>
    <property type="project" value="InterPro"/>
</dbReference>
<dbReference type="InterPro" id="IPR000182">
    <property type="entry name" value="GNAT_dom"/>
</dbReference>
<dbReference type="PANTHER" id="PTHR13947">
    <property type="entry name" value="GNAT FAMILY N-ACETYLTRANSFERASE"/>
    <property type="match status" value="1"/>
</dbReference>
<dbReference type="EMBL" id="CP032157">
    <property type="protein sequence ID" value="AXY73838.1"/>
    <property type="molecule type" value="Genomic_DNA"/>
</dbReference>
<name>A0A3B7MHZ8_9BACT</name>
<dbReference type="KEGG" id="pseg:D3H65_07525"/>
<evidence type="ECO:0000256" key="1">
    <source>
        <dbReference type="ARBA" id="ARBA00022679"/>
    </source>
</evidence>
<dbReference type="Proteomes" id="UP000263900">
    <property type="component" value="Chromosome"/>
</dbReference>
<keyword evidence="1 3" id="KW-0808">Transferase</keyword>
<evidence type="ECO:0000259" key="2">
    <source>
        <dbReference type="PROSITE" id="PS51186"/>
    </source>
</evidence>
<dbReference type="InterPro" id="IPR016181">
    <property type="entry name" value="Acyl_CoA_acyltransferase"/>
</dbReference>
<dbReference type="AlphaFoldDB" id="A0A3B7MHZ8"/>
<organism evidence="3 4">
    <name type="scientific">Paraflavitalea soli</name>
    <dbReference type="NCBI Taxonomy" id="2315862"/>
    <lineage>
        <taxon>Bacteria</taxon>
        <taxon>Pseudomonadati</taxon>
        <taxon>Bacteroidota</taxon>
        <taxon>Chitinophagia</taxon>
        <taxon>Chitinophagales</taxon>
        <taxon>Chitinophagaceae</taxon>
        <taxon>Paraflavitalea</taxon>
    </lineage>
</organism>
<feature type="domain" description="N-acetyltransferase" evidence="2">
    <location>
        <begin position="21"/>
        <end position="168"/>
    </location>
</feature>
<protein>
    <submittedName>
        <fullName evidence="3">GNAT family N-acetyltransferase</fullName>
    </submittedName>
</protein>
<dbReference type="SUPFAM" id="SSF55729">
    <property type="entry name" value="Acyl-CoA N-acyltransferases (Nat)"/>
    <property type="match status" value="1"/>
</dbReference>
<dbReference type="CDD" id="cd04301">
    <property type="entry name" value="NAT_SF"/>
    <property type="match status" value="1"/>
</dbReference>
<dbReference type="Pfam" id="PF00583">
    <property type="entry name" value="Acetyltransf_1"/>
    <property type="match status" value="1"/>
</dbReference>
<keyword evidence="4" id="KW-1185">Reference proteome</keyword>
<dbReference type="OrthoDB" id="5419426at2"/>
<dbReference type="PANTHER" id="PTHR13947:SF37">
    <property type="entry name" value="LD18367P"/>
    <property type="match status" value="1"/>
</dbReference>
<dbReference type="InterPro" id="IPR050769">
    <property type="entry name" value="NAT_camello-type"/>
</dbReference>
<dbReference type="PROSITE" id="PS51186">
    <property type="entry name" value="GNAT"/>
    <property type="match status" value="1"/>
</dbReference>
<sequence length="168" mass="19632">MQPAVDLNDIHIRTTLQPGDIGYITYLHGWLYSREYQYGVAFESYVAAGLVEFYQQYDAARDRVWVCEHQQKIVGFLLLMHRGEAAQLRYFILHPDYRGIGLGKKLLELYMDFLRQAGYRASFLWTTSELPTAVALYKRHGFMLVEERPAVAPFGKNVTEQRYELRTN</sequence>
<evidence type="ECO:0000313" key="4">
    <source>
        <dbReference type="Proteomes" id="UP000263900"/>
    </source>
</evidence>
<dbReference type="Gene3D" id="3.40.630.30">
    <property type="match status" value="1"/>
</dbReference>
<proteinExistence type="predicted"/>
<reference evidence="3 4" key="1">
    <citation type="submission" date="2018-09" db="EMBL/GenBank/DDBJ databases">
        <title>Genome sequencing of strain 6GH32-13.</title>
        <authorList>
            <person name="Weon H.-Y."/>
            <person name="Heo J."/>
            <person name="Kwon S.-W."/>
        </authorList>
    </citation>
    <scope>NUCLEOTIDE SEQUENCE [LARGE SCALE GENOMIC DNA]</scope>
    <source>
        <strain evidence="3 4">5GH32-13</strain>
    </source>
</reference>
<accession>A0A3B7MHZ8</accession>
<dbReference type="RefSeq" id="WP_119049673.1">
    <property type="nucleotide sequence ID" value="NZ_CP032157.1"/>
</dbReference>
<evidence type="ECO:0000313" key="3">
    <source>
        <dbReference type="EMBL" id="AXY73838.1"/>
    </source>
</evidence>